<dbReference type="KEGG" id="bbes:BESB_034500"/>
<evidence type="ECO:0000256" key="6">
    <source>
        <dbReference type="ARBA" id="ARBA00022833"/>
    </source>
</evidence>
<dbReference type="UniPathway" id="UPA00606"/>
<dbReference type="Proteomes" id="UP000224006">
    <property type="component" value="Chromosome II"/>
</dbReference>
<dbReference type="Pfam" id="PF00962">
    <property type="entry name" value="A_deaminase"/>
    <property type="match status" value="1"/>
</dbReference>
<keyword evidence="3" id="KW-0479">Metal-binding</keyword>
<reference evidence="8 9" key="1">
    <citation type="submission" date="2017-09" db="EMBL/GenBank/DDBJ databases">
        <title>Genome sequencing of Besnoitia besnoiti strain Bb-Ger1.</title>
        <authorList>
            <person name="Schares G."/>
            <person name="Venepally P."/>
            <person name="Lorenzi H.A."/>
        </authorList>
    </citation>
    <scope>NUCLEOTIDE SEQUENCE [LARGE SCALE GENOMIC DNA]</scope>
    <source>
        <strain evidence="8 9">Bb-Ger1</strain>
    </source>
</reference>
<comment type="caution">
    <text evidence="8">The sequence shown here is derived from an EMBL/GenBank/DDBJ whole genome shotgun (WGS) entry which is preliminary data.</text>
</comment>
<keyword evidence="6" id="KW-0862">Zinc</keyword>
<dbReference type="VEuPathDB" id="ToxoDB:BESB_034500"/>
<dbReference type="InterPro" id="IPR032466">
    <property type="entry name" value="Metal_Hydrolase"/>
</dbReference>
<evidence type="ECO:0000313" key="9">
    <source>
        <dbReference type="Proteomes" id="UP000224006"/>
    </source>
</evidence>
<accession>A0A2A9MN17</accession>
<keyword evidence="5" id="KW-0378">Hydrolase</keyword>
<protein>
    <submittedName>
        <fullName evidence="8">Adenosine/AMP deaminase domain-containing protein</fullName>
    </submittedName>
</protein>
<evidence type="ECO:0000256" key="5">
    <source>
        <dbReference type="ARBA" id="ARBA00022801"/>
    </source>
</evidence>
<dbReference type="GO" id="GO:0046872">
    <property type="term" value="F:metal ion binding"/>
    <property type="evidence" value="ECO:0007669"/>
    <property type="project" value="UniProtKB-KW"/>
</dbReference>
<sequence>MAGGISQPPGEFQWRADCCCCCGHGVPADVLLEYARGIPKVELHVHVEGTLQLGMAVKIGEKNGVPVEGTGAVSEEDSGASGTAFGDLDSFLAEYVKREKVLRNREDFFDLVLSYLEASAALNVKHVELFFDLQSHIKRMAQKEVLQGIYDACCEAEKRWGVTSKRIMCFVRNLPVEDHIRCLEEVQPYLSMIDGVGLASSEKGNENYKFEAAFDLAKKKGLPCVAHAGEEGPAKNVVDALRLNHATRIDHGTASVQDAGLLKYLLANQVPLTACPLSNVCLGVCRGTEEHPLLRCSPQCGVANKDTATKLQAQRDHLRRAQLEKLKAAAEKDPKSLAVAPKPVVLASSTESESLLGGLAEFDNLLPLGTRRETGSRIGIQFEGLIDQGLQVTINSDDPAYFGGDICENFRSIIETNRLGHQSGTAGGAANGALLRESLHWRLGTIKTVVLNSVYAAFLPLDKKRHLAQEVENFDAEFRKKHNISNEVWSIPPTI</sequence>
<dbReference type="PANTHER" id="PTHR43114:SF6">
    <property type="entry name" value="ADENINE DEAMINASE"/>
    <property type="match status" value="1"/>
</dbReference>
<evidence type="ECO:0000313" key="8">
    <source>
        <dbReference type="EMBL" id="PFH36992.1"/>
    </source>
</evidence>
<proteinExistence type="predicted"/>
<dbReference type="SUPFAM" id="SSF51556">
    <property type="entry name" value="Metallo-dependent hydrolases"/>
    <property type="match status" value="1"/>
</dbReference>
<dbReference type="GO" id="GO:0005829">
    <property type="term" value="C:cytosol"/>
    <property type="evidence" value="ECO:0007669"/>
    <property type="project" value="TreeGrafter"/>
</dbReference>
<keyword evidence="4" id="KW-0660">Purine salvage</keyword>
<dbReference type="GO" id="GO:0006166">
    <property type="term" value="P:purine ribonucleoside salvage"/>
    <property type="evidence" value="ECO:0007669"/>
    <property type="project" value="UniProtKB-KW"/>
</dbReference>
<evidence type="ECO:0000256" key="2">
    <source>
        <dbReference type="ARBA" id="ARBA00005058"/>
    </source>
</evidence>
<comment type="pathway">
    <text evidence="2">Purine metabolism; purine nucleoside salvage.</text>
</comment>
<dbReference type="Gene3D" id="3.20.20.140">
    <property type="entry name" value="Metal-dependent hydrolases"/>
    <property type="match status" value="1"/>
</dbReference>
<dbReference type="STRING" id="94643.A0A2A9MN17"/>
<feature type="domain" description="Adenosine deaminase" evidence="7">
    <location>
        <begin position="39"/>
        <end position="294"/>
    </location>
</feature>
<dbReference type="GeneID" id="40308431"/>
<dbReference type="GO" id="GO:0043103">
    <property type="term" value="P:hypoxanthine salvage"/>
    <property type="evidence" value="ECO:0007669"/>
    <property type="project" value="TreeGrafter"/>
</dbReference>
<name>A0A2A9MN17_BESBE</name>
<evidence type="ECO:0000259" key="7">
    <source>
        <dbReference type="Pfam" id="PF00962"/>
    </source>
</evidence>
<gene>
    <name evidence="8" type="ORF">BESB_034500</name>
</gene>
<dbReference type="RefSeq" id="XP_029221001.1">
    <property type="nucleotide sequence ID" value="XM_029362036.1"/>
</dbReference>
<evidence type="ECO:0000256" key="4">
    <source>
        <dbReference type="ARBA" id="ARBA00022726"/>
    </source>
</evidence>
<dbReference type="GO" id="GO:0000034">
    <property type="term" value="F:adenine deaminase activity"/>
    <property type="evidence" value="ECO:0007669"/>
    <property type="project" value="TreeGrafter"/>
</dbReference>
<evidence type="ECO:0000256" key="1">
    <source>
        <dbReference type="ARBA" id="ARBA00001947"/>
    </source>
</evidence>
<organism evidence="8 9">
    <name type="scientific">Besnoitia besnoiti</name>
    <name type="common">Apicomplexan protozoan</name>
    <dbReference type="NCBI Taxonomy" id="94643"/>
    <lineage>
        <taxon>Eukaryota</taxon>
        <taxon>Sar</taxon>
        <taxon>Alveolata</taxon>
        <taxon>Apicomplexa</taxon>
        <taxon>Conoidasida</taxon>
        <taxon>Coccidia</taxon>
        <taxon>Eucoccidiorida</taxon>
        <taxon>Eimeriorina</taxon>
        <taxon>Sarcocystidae</taxon>
        <taxon>Besnoitia</taxon>
    </lineage>
</organism>
<dbReference type="AlphaFoldDB" id="A0A2A9MN17"/>
<keyword evidence="9" id="KW-1185">Reference proteome</keyword>
<dbReference type="InterPro" id="IPR001365">
    <property type="entry name" value="A_deaminase_dom"/>
</dbReference>
<dbReference type="PANTHER" id="PTHR43114">
    <property type="entry name" value="ADENINE DEAMINASE"/>
    <property type="match status" value="1"/>
</dbReference>
<comment type="cofactor">
    <cofactor evidence="1">
        <name>Zn(2+)</name>
        <dbReference type="ChEBI" id="CHEBI:29105"/>
    </cofactor>
</comment>
<dbReference type="InterPro" id="IPR006330">
    <property type="entry name" value="Ado/ade_deaminase"/>
</dbReference>
<evidence type="ECO:0000256" key="3">
    <source>
        <dbReference type="ARBA" id="ARBA00022723"/>
    </source>
</evidence>
<dbReference type="OrthoDB" id="272271at2759"/>
<dbReference type="EMBL" id="NWUJ01000002">
    <property type="protein sequence ID" value="PFH36992.1"/>
    <property type="molecule type" value="Genomic_DNA"/>
</dbReference>
<dbReference type="GO" id="GO:0006146">
    <property type="term" value="P:adenine catabolic process"/>
    <property type="evidence" value="ECO:0007669"/>
    <property type="project" value="TreeGrafter"/>
</dbReference>